<dbReference type="AlphaFoldDB" id="A0A9Q0G9U8"/>
<sequence length="335" mass="37383">MATHERGSDLPPSPLPAMKGKDGVESEAVASAHFFHFDIGKIRAAYVKEGRGLMYSEKLKFLPGMGRLVSGGKAYAIGGDGFKGSYPRQVWICDINRGYPDLEGKDYVDAQVASIGPTYCCPWVRGPDLGGAKPRALVFAFRGKIYALTGGDDCYRGPHEQGPVFEFLEEEAPHRGWKRLPHPRGMYDPPLPIIITSHLVHSDRLWVSAHHPDDPGNDRKLCFDLRKHEWVLDWRDIIPDAAKALGNLWPTRPHGVGRDIHHHADHFYTITQFYADDIDDMLVGLGGCSATHLLRLLTEPYRDMAIDEADRLGLAGIFERLAGTTKARQRSCWSC</sequence>
<comment type="caution">
    <text evidence="2">The sequence shown here is derived from an EMBL/GenBank/DDBJ whole genome shotgun (WGS) entry which is preliminary data.</text>
</comment>
<proteinExistence type="predicted"/>
<organism evidence="2 3">
    <name type="scientific">Turnera subulata</name>
    <dbReference type="NCBI Taxonomy" id="218843"/>
    <lineage>
        <taxon>Eukaryota</taxon>
        <taxon>Viridiplantae</taxon>
        <taxon>Streptophyta</taxon>
        <taxon>Embryophyta</taxon>
        <taxon>Tracheophyta</taxon>
        <taxon>Spermatophyta</taxon>
        <taxon>Magnoliopsida</taxon>
        <taxon>eudicotyledons</taxon>
        <taxon>Gunneridae</taxon>
        <taxon>Pentapetalae</taxon>
        <taxon>rosids</taxon>
        <taxon>fabids</taxon>
        <taxon>Malpighiales</taxon>
        <taxon>Passifloraceae</taxon>
        <taxon>Turnera</taxon>
    </lineage>
</organism>
<evidence type="ECO:0000313" key="3">
    <source>
        <dbReference type="Proteomes" id="UP001141552"/>
    </source>
</evidence>
<reference evidence="2" key="1">
    <citation type="submission" date="2022-02" db="EMBL/GenBank/DDBJ databases">
        <authorList>
            <person name="Henning P.M."/>
            <person name="McCubbin A.G."/>
            <person name="Shore J.S."/>
        </authorList>
    </citation>
    <scope>NUCLEOTIDE SEQUENCE</scope>
    <source>
        <strain evidence="2">F60SS</strain>
        <tissue evidence="2">Leaves</tissue>
    </source>
</reference>
<protein>
    <submittedName>
        <fullName evidence="2">Uncharacterized protein</fullName>
    </submittedName>
</protein>
<reference evidence="2" key="2">
    <citation type="journal article" date="2023" name="Plants (Basel)">
        <title>Annotation of the Turnera subulata (Passifloraceae) Draft Genome Reveals the S-Locus Evolved after the Divergence of Turneroideae from Passifloroideae in a Stepwise Manner.</title>
        <authorList>
            <person name="Henning P.M."/>
            <person name="Roalson E.H."/>
            <person name="Mir W."/>
            <person name="McCubbin A.G."/>
            <person name="Shore J.S."/>
        </authorList>
    </citation>
    <scope>NUCLEOTIDE SEQUENCE</scope>
    <source>
        <strain evidence="2">F60SS</strain>
    </source>
</reference>
<dbReference type="Proteomes" id="UP001141552">
    <property type="component" value="Unassembled WGS sequence"/>
</dbReference>
<dbReference type="InterPro" id="IPR012871">
    <property type="entry name" value="DUF1668_ORYSA"/>
</dbReference>
<accession>A0A9Q0G9U8</accession>
<evidence type="ECO:0000256" key="1">
    <source>
        <dbReference type="SAM" id="MobiDB-lite"/>
    </source>
</evidence>
<dbReference type="Pfam" id="PF07893">
    <property type="entry name" value="DUF1668"/>
    <property type="match status" value="1"/>
</dbReference>
<name>A0A9Q0G9U8_9ROSI</name>
<evidence type="ECO:0000313" key="2">
    <source>
        <dbReference type="EMBL" id="KAJ4845756.1"/>
    </source>
</evidence>
<gene>
    <name evidence="2" type="ORF">Tsubulata_047052</name>
</gene>
<dbReference type="EMBL" id="JAKUCV010001581">
    <property type="protein sequence ID" value="KAJ4845756.1"/>
    <property type="molecule type" value="Genomic_DNA"/>
</dbReference>
<keyword evidence="3" id="KW-1185">Reference proteome</keyword>
<feature type="region of interest" description="Disordered" evidence="1">
    <location>
        <begin position="1"/>
        <end position="22"/>
    </location>
</feature>